<name>Q5BSL5_SCHJA</name>
<accession>Q5BSL5</accession>
<evidence type="ECO:0000313" key="1">
    <source>
        <dbReference type="EMBL" id="AAX30470.1"/>
    </source>
</evidence>
<proteinExistence type="evidence at transcript level"/>
<organism evidence="1">
    <name type="scientific">Schistosoma japonicum</name>
    <name type="common">Blood fluke</name>
    <dbReference type="NCBI Taxonomy" id="6182"/>
    <lineage>
        <taxon>Eukaryota</taxon>
        <taxon>Metazoa</taxon>
        <taxon>Spiralia</taxon>
        <taxon>Lophotrochozoa</taxon>
        <taxon>Platyhelminthes</taxon>
        <taxon>Trematoda</taxon>
        <taxon>Digenea</taxon>
        <taxon>Strigeidida</taxon>
        <taxon>Schistosomatoidea</taxon>
        <taxon>Schistosomatidae</taxon>
        <taxon>Schistosoma</taxon>
    </lineage>
</organism>
<sequence>MCMPRNLTCYPLHYCSIDVDRGVFPLLFPEVHNHLLSFVDVECEVIFLTPHSEGPHLLPVGRLLVVGNQAYHCCVVRKLDD</sequence>
<protein>
    <submittedName>
        <fullName evidence="1">SJCHGC03833 protein</fullName>
    </submittedName>
</protein>
<dbReference type="EMBL" id="AY915249">
    <property type="protein sequence ID" value="AAX30470.1"/>
    <property type="molecule type" value="mRNA"/>
</dbReference>
<reference evidence="1" key="1">
    <citation type="submission" date="2005-01" db="EMBL/GenBank/DDBJ databases">
        <authorList>
            <person name="Han Z."/>
        </authorList>
    </citation>
    <scope>NUCLEOTIDE SEQUENCE</scope>
</reference>
<reference evidence="1" key="2">
    <citation type="journal article" date="2006" name="PLoS Pathog.">
        <title>New perspectives on host-parasite interplay by comparative transcriptomic and proteomic analyses of Schistosoma japonicum.</title>
        <authorList>
            <person name="Liu F."/>
            <person name="Lu J."/>
            <person name="Hu W."/>
            <person name="Wang S.Y."/>
            <person name="Cui S.J."/>
            <person name="Chi M."/>
            <person name="Yan Q."/>
            <person name="Wang X.R."/>
            <person name="Song H.D."/>
            <person name="Xu X.N."/>
            <person name="Wang J.J."/>
            <person name="Zhang X.L."/>
            <person name="Zhang X."/>
            <person name="Wang Z.Q."/>
            <person name="Xue C.L."/>
            <person name="Brindley P.J."/>
            <person name="McManus D.P."/>
            <person name="Yang P.Y."/>
            <person name="Feng Z."/>
            <person name="Chen Z."/>
            <person name="Han Z.G."/>
        </authorList>
    </citation>
    <scope>NUCLEOTIDE SEQUENCE</scope>
</reference>
<dbReference type="AlphaFoldDB" id="Q5BSL5"/>